<accession>A0A6P8IJG8</accession>
<dbReference type="AlphaFoldDB" id="A0A6P8IJG8"/>
<dbReference type="RefSeq" id="XP_031566928.1">
    <property type="nucleotide sequence ID" value="XM_031711068.1"/>
</dbReference>
<protein>
    <submittedName>
        <fullName evidence="2">Uncharacterized protein LOC116301899 isoform X1</fullName>
    </submittedName>
    <submittedName>
        <fullName evidence="3">Uncharacterized protein LOC116301899 isoform X2</fullName>
    </submittedName>
</protein>
<gene>
    <name evidence="2 3" type="primary">LOC116301899</name>
</gene>
<name>A0A6P8IJG8_ACTTE</name>
<sequence length="143" mass="16590">MNGVGLVKRHSFPLQTFTWNGVRRNPVRLNNDDIINQYKVKNAPVINSEGTTEEREARLESALVWIRKELTDMRHQDKFLTRQFIQLRTTIQRIKDENTAMLEEMEQNGGDVAANLSDLSPRKIVPRARDGRPLIRKSYSMVV</sequence>
<evidence type="ECO:0000313" key="2">
    <source>
        <dbReference type="RefSeq" id="XP_031566928.1"/>
    </source>
</evidence>
<dbReference type="KEGG" id="aten:116301899"/>
<organism evidence="1 3">
    <name type="scientific">Actinia tenebrosa</name>
    <name type="common">Australian red waratah sea anemone</name>
    <dbReference type="NCBI Taxonomy" id="6105"/>
    <lineage>
        <taxon>Eukaryota</taxon>
        <taxon>Metazoa</taxon>
        <taxon>Cnidaria</taxon>
        <taxon>Anthozoa</taxon>
        <taxon>Hexacorallia</taxon>
        <taxon>Actiniaria</taxon>
        <taxon>Actiniidae</taxon>
        <taxon>Actinia</taxon>
    </lineage>
</organism>
<proteinExistence type="predicted"/>
<dbReference type="OrthoDB" id="5965452at2759"/>
<dbReference type="PANTHER" id="PTHR32289">
    <property type="entry name" value="PROTEIN FAM167A"/>
    <property type="match status" value="1"/>
</dbReference>
<dbReference type="RefSeq" id="XP_031566929.1">
    <property type="nucleotide sequence ID" value="XM_031711069.1"/>
</dbReference>
<reference evidence="2 3" key="1">
    <citation type="submission" date="2025-04" db="UniProtKB">
        <authorList>
            <consortium name="RefSeq"/>
        </authorList>
    </citation>
    <scope>IDENTIFICATION</scope>
    <source>
        <tissue evidence="2 3">Tentacle</tissue>
    </source>
</reference>
<dbReference type="InterPro" id="IPR051771">
    <property type="entry name" value="FAM167_domain"/>
</dbReference>
<dbReference type="Proteomes" id="UP000515163">
    <property type="component" value="Unplaced"/>
</dbReference>
<dbReference type="GeneID" id="116301899"/>
<evidence type="ECO:0000313" key="1">
    <source>
        <dbReference type="Proteomes" id="UP000515163"/>
    </source>
</evidence>
<evidence type="ECO:0000313" key="3">
    <source>
        <dbReference type="RefSeq" id="XP_031566929.1"/>
    </source>
</evidence>
<keyword evidence="1" id="KW-1185">Reference proteome</keyword>
<dbReference type="PANTHER" id="PTHR32289:SF1">
    <property type="entry name" value="PROTEIN FAM167A-LIKE"/>
    <property type="match status" value="1"/>
</dbReference>